<reference evidence="1" key="1">
    <citation type="submission" date="2022-08" db="EMBL/GenBank/DDBJ databases">
        <title>Genome Sequence of Pycnoporus sanguineus.</title>
        <authorList>
            <person name="Buettner E."/>
        </authorList>
    </citation>
    <scope>NUCLEOTIDE SEQUENCE</scope>
    <source>
        <strain evidence="1">CG-C14</strain>
    </source>
</reference>
<proteinExistence type="predicted"/>
<organism evidence="1 2">
    <name type="scientific">Trametes sanguinea</name>
    <dbReference type="NCBI Taxonomy" id="158606"/>
    <lineage>
        <taxon>Eukaryota</taxon>
        <taxon>Fungi</taxon>
        <taxon>Dikarya</taxon>
        <taxon>Basidiomycota</taxon>
        <taxon>Agaricomycotina</taxon>
        <taxon>Agaricomycetes</taxon>
        <taxon>Polyporales</taxon>
        <taxon>Polyporaceae</taxon>
        <taxon>Trametes</taxon>
    </lineage>
</organism>
<evidence type="ECO:0000313" key="1">
    <source>
        <dbReference type="EMBL" id="KAJ2984730.1"/>
    </source>
</evidence>
<sequence length="474" mass="51943">MHAICDDTEQPAGRALHPERVVERIPARVFVLAGEVAWPEGVASPVSRHARELLHDPRARGRTMRETARILPHSVAAQLPQGVADRPRANLERRKAAMGPVSPYTRRFGSYRRISRPVGMSEEVIRDLDLELTHTCTRRWAAAALELVPQPTTTRPQPTAIYARYLIHLDPGSPEINCYYGVVQLVAHKNCVPRLAEVARHKLHDDATVGDTMLRGQAHRRCTSPEGAGLLTGQWLDVEGAIVPVGGVCLYNSDHRVQHVETTMVAIGVSVTGEGERRPRSIAVAGGHDDLPFPTDHRFQIAQAQRMRVDHDHSLHGDTQGSHQQQGRGYQEQGSGVIRIVIAGVIAASRTIYGPVSRWQCARHPAIGMTSPGGLHVFADSGAPDGLDHYPTVIVVHGYVWHGGIFFKVLPLARSRGARVILLNRKDYPGAASYSAAGGNAGPHRGRRAIENDDRSKREEKFEGLRLTVGCSCL</sequence>
<gene>
    <name evidence="1" type="ORF">NUW54_g10400</name>
</gene>
<name>A0ACC1NZB9_9APHY</name>
<accession>A0ACC1NZB9</accession>
<dbReference type="Proteomes" id="UP001144978">
    <property type="component" value="Unassembled WGS sequence"/>
</dbReference>
<protein>
    <submittedName>
        <fullName evidence="1">Uncharacterized protein</fullName>
    </submittedName>
</protein>
<comment type="caution">
    <text evidence="1">The sequence shown here is derived from an EMBL/GenBank/DDBJ whole genome shotgun (WGS) entry which is preliminary data.</text>
</comment>
<dbReference type="EMBL" id="JANSHE010003739">
    <property type="protein sequence ID" value="KAJ2984730.1"/>
    <property type="molecule type" value="Genomic_DNA"/>
</dbReference>
<evidence type="ECO:0000313" key="2">
    <source>
        <dbReference type="Proteomes" id="UP001144978"/>
    </source>
</evidence>
<keyword evidence="2" id="KW-1185">Reference proteome</keyword>